<organism evidence="1 2">
    <name type="scientific">Stygiobacter electus</name>
    <dbReference type="NCBI Taxonomy" id="3032292"/>
    <lineage>
        <taxon>Bacteria</taxon>
        <taxon>Pseudomonadati</taxon>
        <taxon>Ignavibacteriota</taxon>
        <taxon>Ignavibacteria</taxon>
        <taxon>Ignavibacteriales</taxon>
        <taxon>Melioribacteraceae</taxon>
        <taxon>Stygiobacter</taxon>
    </lineage>
</organism>
<gene>
    <name evidence="1" type="ORF">P0M35_09105</name>
</gene>
<dbReference type="PROSITE" id="PS51257">
    <property type="entry name" value="PROKAR_LIPOPROTEIN"/>
    <property type="match status" value="1"/>
</dbReference>
<dbReference type="EMBL" id="JARGDL010000012">
    <property type="protein sequence ID" value="MDF1612307.1"/>
    <property type="molecule type" value="Genomic_DNA"/>
</dbReference>
<name>A0AAE3P1Z8_9BACT</name>
<dbReference type="AlphaFoldDB" id="A0AAE3P1Z8"/>
<dbReference type="RefSeq" id="WP_321536078.1">
    <property type="nucleotide sequence ID" value="NZ_JARGDL010000012.1"/>
</dbReference>
<protein>
    <recommendedName>
        <fullName evidence="3">Lipoprotein</fullName>
    </recommendedName>
</protein>
<evidence type="ECO:0000313" key="1">
    <source>
        <dbReference type="EMBL" id="MDF1612307.1"/>
    </source>
</evidence>
<proteinExistence type="predicted"/>
<evidence type="ECO:0000313" key="2">
    <source>
        <dbReference type="Proteomes" id="UP001221302"/>
    </source>
</evidence>
<comment type="caution">
    <text evidence="1">The sequence shown here is derived from an EMBL/GenBank/DDBJ whole genome shotgun (WGS) entry which is preliminary data.</text>
</comment>
<evidence type="ECO:0008006" key="3">
    <source>
        <dbReference type="Google" id="ProtNLM"/>
    </source>
</evidence>
<keyword evidence="2" id="KW-1185">Reference proteome</keyword>
<reference evidence="1" key="1">
    <citation type="submission" date="2023-03" db="EMBL/GenBank/DDBJ databases">
        <title>Stygiobacter electus gen. nov., sp. nov., facultatively anaerobic thermotolerant bacterium of the class Ignavibacteria from a well of Yessentuki mineral water deposit.</title>
        <authorList>
            <person name="Podosokorskaya O.A."/>
            <person name="Elcheninov A.G."/>
            <person name="Petrova N.F."/>
            <person name="Zavarzina D.G."/>
            <person name="Kublanov I.V."/>
            <person name="Merkel A.Y."/>
        </authorList>
    </citation>
    <scope>NUCLEOTIDE SEQUENCE</scope>
    <source>
        <strain evidence="1">09-Me</strain>
    </source>
</reference>
<accession>A0AAE3P1Z8</accession>
<dbReference type="Proteomes" id="UP001221302">
    <property type="component" value="Unassembled WGS sequence"/>
</dbReference>
<sequence>MKKIILILLVFLIVSCSSKDIFISPEYKNEKIQNAILYISSINEFKIRHTENIFNESELTLINKKLVTTINEQLKPNLYSQTTFSKIDFIDLNGKINFNEKKLEFNDNNFFTFKIPSNKLETNDTNVFILLIESFSVSIFKKERESSDPAKTFSISNPTPAETKLAPAKLADQIMSCEFKFMNWDNDKQKPVNYGYVNFENKFEENDDIDKMLTKIVENISTHIIKKSPFKI</sequence>